<comment type="similarity">
    <text evidence="2 9">Belongs to the major facilitator superfamily. Sugar transporter (TC 2.A.1.1) family.</text>
</comment>
<dbReference type="InterPro" id="IPR020846">
    <property type="entry name" value="MFS_dom"/>
</dbReference>
<dbReference type="GO" id="GO:0022857">
    <property type="term" value="F:transmembrane transporter activity"/>
    <property type="evidence" value="ECO:0007669"/>
    <property type="project" value="InterPro"/>
</dbReference>
<evidence type="ECO:0000256" key="9">
    <source>
        <dbReference type="RuleBase" id="RU003346"/>
    </source>
</evidence>
<evidence type="ECO:0000256" key="5">
    <source>
        <dbReference type="ARBA" id="ARBA00022597"/>
    </source>
</evidence>
<reference evidence="12 13" key="1">
    <citation type="submission" date="2016-08" db="EMBL/GenBank/DDBJ databases">
        <title>A Parts List for Fungal Cellulosomes Revealed by Comparative Genomics.</title>
        <authorList>
            <consortium name="DOE Joint Genome Institute"/>
            <person name="Haitjema C.H."/>
            <person name="Gilmore S.P."/>
            <person name="Henske J.K."/>
            <person name="Solomon K.V."/>
            <person name="De Groot R."/>
            <person name="Kuo A."/>
            <person name="Mondo S.J."/>
            <person name="Salamov A.A."/>
            <person name="Labutti K."/>
            <person name="Zhao Z."/>
            <person name="Chiniquy J."/>
            <person name="Barry K."/>
            <person name="Brewer H.M."/>
            <person name="Purvine S.O."/>
            <person name="Wright A.T."/>
            <person name="Boxma B."/>
            <person name="Van Alen T."/>
            <person name="Hackstein J.H."/>
            <person name="Baker S.E."/>
            <person name="Grigoriev I.V."/>
            <person name="O'Malley M.A."/>
        </authorList>
    </citation>
    <scope>NUCLEOTIDE SEQUENCE [LARGE SCALE GENOMIC DNA]</scope>
    <source>
        <strain evidence="12 13">G1</strain>
    </source>
</reference>
<dbReference type="PROSITE" id="PS00216">
    <property type="entry name" value="SUGAR_TRANSPORT_1"/>
    <property type="match status" value="1"/>
</dbReference>
<keyword evidence="3 9" id="KW-0813">Transport</keyword>
<evidence type="ECO:0000313" key="12">
    <source>
        <dbReference type="EMBL" id="ORY21142.1"/>
    </source>
</evidence>
<dbReference type="PROSITE" id="PS50850">
    <property type="entry name" value="MFS"/>
    <property type="match status" value="1"/>
</dbReference>
<dbReference type="PANTHER" id="PTHR48023">
    <property type="entry name" value="D-XYLOSE-PROTON SYMPORTER-LIKE 2"/>
    <property type="match status" value="1"/>
</dbReference>
<dbReference type="SUPFAM" id="SSF103473">
    <property type="entry name" value="MFS general substrate transporter"/>
    <property type="match status" value="1"/>
</dbReference>
<dbReference type="InterPro" id="IPR036259">
    <property type="entry name" value="MFS_trans_sf"/>
</dbReference>
<feature type="transmembrane region" description="Helical" evidence="10">
    <location>
        <begin position="375"/>
        <end position="399"/>
    </location>
</feature>
<dbReference type="Pfam" id="PF00083">
    <property type="entry name" value="Sugar_tr"/>
    <property type="match status" value="1"/>
</dbReference>
<accession>A0A1Y2AFB6</accession>
<feature type="transmembrane region" description="Helical" evidence="10">
    <location>
        <begin position="277"/>
        <end position="305"/>
    </location>
</feature>
<evidence type="ECO:0000313" key="13">
    <source>
        <dbReference type="Proteomes" id="UP000193920"/>
    </source>
</evidence>
<dbReference type="InterPro" id="IPR005828">
    <property type="entry name" value="MFS_sugar_transport-like"/>
</dbReference>
<keyword evidence="8 10" id="KW-0472">Membrane</keyword>
<organism evidence="12 13">
    <name type="scientific">Neocallimastix californiae</name>
    <dbReference type="NCBI Taxonomy" id="1754190"/>
    <lineage>
        <taxon>Eukaryota</taxon>
        <taxon>Fungi</taxon>
        <taxon>Fungi incertae sedis</taxon>
        <taxon>Chytridiomycota</taxon>
        <taxon>Chytridiomycota incertae sedis</taxon>
        <taxon>Neocallimastigomycetes</taxon>
        <taxon>Neocallimastigales</taxon>
        <taxon>Neocallimastigaceae</taxon>
        <taxon>Neocallimastix</taxon>
    </lineage>
</organism>
<feature type="transmembrane region" description="Helical" evidence="10">
    <location>
        <begin position="125"/>
        <end position="152"/>
    </location>
</feature>
<evidence type="ECO:0000256" key="10">
    <source>
        <dbReference type="SAM" id="Phobius"/>
    </source>
</evidence>
<keyword evidence="6 10" id="KW-0812">Transmembrane</keyword>
<evidence type="ECO:0000256" key="3">
    <source>
        <dbReference type="ARBA" id="ARBA00022448"/>
    </source>
</evidence>
<keyword evidence="13" id="KW-1185">Reference proteome</keyword>
<dbReference type="Proteomes" id="UP000193920">
    <property type="component" value="Unassembled WGS sequence"/>
</dbReference>
<evidence type="ECO:0000256" key="4">
    <source>
        <dbReference type="ARBA" id="ARBA00022475"/>
    </source>
</evidence>
<feature type="transmembrane region" description="Helical" evidence="10">
    <location>
        <begin position="317"/>
        <end position="340"/>
    </location>
</feature>
<feature type="transmembrane region" description="Helical" evidence="10">
    <location>
        <begin position="442"/>
        <end position="461"/>
    </location>
</feature>
<dbReference type="NCBIfam" id="NF007484">
    <property type="entry name" value="PRK10077.1"/>
    <property type="match status" value="1"/>
</dbReference>
<gene>
    <name evidence="12" type="ORF">LY90DRAFT_707593</name>
</gene>
<feature type="transmembrane region" description="Helical" evidence="10">
    <location>
        <begin position="57"/>
        <end position="80"/>
    </location>
</feature>
<dbReference type="PANTHER" id="PTHR48023:SF4">
    <property type="entry name" value="D-XYLOSE-PROTON SYMPORTER-LIKE 2"/>
    <property type="match status" value="1"/>
</dbReference>
<comment type="caution">
    <text evidence="12">The sequence shown here is derived from an EMBL/GenBank/DDBJ whole genome shotgun (WGS) entry which is preliminary data.</text>
</comment>
<dbReference type="CDD" id="cd17359">
    <property type="entry name" value="MFS_XylE_like"/>
    <property type="match status" value="1"/>
</dbReference>
<comment type="subcellular location">
    <subcellularLocation>
        <location evidence="1">Cell membrane</location>
        <topology evidence="1">Multi-pass membrane protein</topology>
    </subcellularLocation>
</comment>
<dbReference type="FunFam" id="1.20.1250.20:FF:000122">
    <property type="entry name" value="D-xylose transporter XylE"/>
    <property type="match status" value="1"/>
</dbReference>
<dbReference type="InterPro" id="IPR047984">
    <property type="entry name" value="XylE-like"/>
</dbReference>
<feature type="transmembrane region" description="Helical" evidence="10">
    <location>
        <begin position="347"/>
        <end position="369"/>
    </location>
</feature>
<feature type="transmembrane region" description="Helical" evidence="10">
    <location>
        <begin position="206"/>
        <end position="227"/>
    </location>
</feature>
<evidence type="ECO:0000259" key="11">
    <source>
        <dbReference type="PROSITE" id="PS50850"/>
    </source>
</evidence>
<dbReference type="OrthoDB" id="4044674at2759"/>
<dbReference type="EMBL" id="MCOG01000272">
    <property type="protein sequence ID" value="ORY21142.1"/>
    <property type="molecule type" value="Genomic_DNA"/>
</dbReference>
<dbReference type="STRING" id="1754190.A0A1Y2AFB6"/>
<evidence type="ECO:0000256" key="1">
    <source>
        <dbReference type="ARBA" id="ARBA00004651"/>
    </source>
</evidence>
<dbReference type="InterPro" id="IPR050820">
    <property type="entry name" value="MFS_Sugar_Transporter"/>
</dbReference>
<feature type="domain" description="Major facilitator superfamily (MFS) profile" evidence="11">
    <location>
        <begin position="16"/>
        <end position="464"/>
    </location>
</feature>
<dbReference type="PROSITE" id="PS00217">
    <property type="entry name" value="SUGAR_TRANSPORT_2"/>
    <property type="match status" value="1"/>
</dbReference>
<name>A0A1Y2AFB6_9FUNG</name>
<dbReference type="NCBIfam" id="TIGR00879">
    <property type="entry name" value="SP"/>
    <property type="match status" value="1"/>
</dbReference>
<feature type="transmembrane region" description="Helical" evidence="10">
    <location>
        <begin position="87"/>
        <end position="105"/>
    </location>
</feature>
<feature type="transmembrane region" description="Helical" evidence="10">
    <location>
        <begin position="12"/>
        <end position="37"/>
    </location>
</feature>
<evidence type="ECO:0000256" key="6">
    <source>
        <dbReference type="ARBA" id="ARBA00022692"/>
    </source>
</evidence>
<evidence type="ECO:0000256" key="7">
    <source>
        <dbReference type="ARBA" id="ARBA00022989"/>
    </source>
</evidence>
<dbReference type="AlphaFoldDB" id="A0A1Y2AFB6"/>
<proteinExistence type="inferred from homology"/>
<feature type="transmembrane region" description="Helical" evidence="10">
    <location>
        <begin position="411"/>
        <end position="430"/>
    </location>
</feature>
<protein>
    <submittedName>
        <fullName evidence="12">MFS transporter, SP family</fullName>
    </submittedName>
</protein>
<keyword evidence="5" id="KW-0762">Sugar transport</keyword>
<dbReference type="InterPro" id="IPR005829">
    <property type="entry name" value="Sugar_transporter_CS"/>
</dbReference>
<dbReference type="Gene3D" id="1.20.1250.20">
    <property type="entry name" value="MFS general substrate transporter like domains"/>
    <property type="match status" value="2"/>
</dbReference>
<evidence type="ECO:0000256" key="8">
    <source>
        <dbReference type="ARBA" id="ARBA00023136"/>
    </source>
</evidence>
<keyword evidence="7 10" id="KW-1133">Transmembrane helix</keyword>
<sequence length="487" mass="53038">MGNTNENGSKVYLYCICAVAVIGGLLFGYDTAVISGAEEALQKYFSTGIGEWYSTSIHGNVVSTALIGCIIGGLISGVLANHLGRKNSLILASVFFFVSALGSFMPEFLFRTDFSFYQPKESTTGVMWAFILYRILGGVGVGVASALCPMYIAEVAPANIRGTLVSCNQFAIIFGQLVVYAINTFIRSSLADTPEAIQTEMVRIGWRKMFVSEAFPAAAFGILLLLVPKTPRFLVLKGHNDRAKAVLTRINGEKQAEEILKEIEDTIEEKTESLFSYGVLVIIVGVLLSFFQQAVGINVVLYYAPRIFKNMGASGDAAMIQTVVMGIVNIVFTVVAILTVEKWGRRPLLMVGSIGMAIGMAALSVLSFLDIINLLALVFIIIYTASFMMSWGPICWVLISEIFPNTIRGSAVAIAVAAQWISNYVVSSTFPSLSEWSVGGTYLIYCFFSVLSAIFVFKLVPETKGKTLEDMSELWLSKSKKKSDLPM</sequence>
<dbReference type="InterPro" id="IPR003663">
    <property type="entry name" value="Sugar/inositol_transpt"/>
</dbReference>
<dbReference type="PRINTS" id="PR00171">
    <property type="entry name" value="SUGRTRNSPORT"/>
</dbReference>
<keyword evidence="4" id="KW-1003">Cell membrane</keyword>
<dbReference type="GO" id="GO:0005886">
    <property type="term" value="C:plasma membrane"/>
    <property type="evidence" value="ECO:0007669"/>
    <property type="project" value="UniProtKB-SubCell"/>
</dbReference>
<evidence type="ECO:0000256" key="2">
    <source>
        <dbReference type="ARBA" id="ARBA00010992"/>
    </source>
</evidence>
<feature type="transmembrane region" description="Helical" evidence="10">
    <location>
        <begin position="164"/>
        <end position="186"/>
    </location>
</feature>